<evidence type="ECO:0000313" key="1">
    <source>
        <dbReference type="EMBL" id="MDV7292038.1"/>
    </source>
</evidence>
<protein>
    <submittedName>
        <fullName evidence="1">Uncharacterized protein</fullName>
    </submittedName>
</protein>
<comment type="caution">
    <text evidence="1">The sequence shown here is derived from an EMBL/GenBank/DDBJ whole genome shotgun (WGS) entry which is preliminary data.</text>
</comment>
<evidence type="ECO:0000313" key="2">
    <source>
        <dbReference type="Proteomes" id="UP001186041"/>
    </source>
</evidence>
<organism evidence="1 2">
    <name type="scientific">Mycolicibacterium fortuitum</name>
    <name type="common">Mycobacterium fortuitum</name>
    <dbReference type="NCBI Taxonomy" id="1766"/>
    <lineage>
        <taxon>Bacteria</taxon>
        <taxon>Bacillati</taxon>
        <taxon>Actinomycetota</taxon>
        <taxon>Actinomycetes</taxon>
        <taxon>Mycobacteriales</taxon>
        <taxon>Mycobacteriaceae</taxon>
        <taxon>Mycolicibacterium</taxon>
    </lineage>
</organism>
<proteinExistence type="predicted"/>
<accession>A0AAE4VDB3</accession>
<dbReference type="Proteomes" id="UP001186041">
    <property type="component" value="Unassembled WGS sequence"/>
</dbReference>
<gene>
    <name evidence="1" type="ORF">R4485_17870</name>
</gene>
<reference evidence="1" key="1">
    <citation type="submission" date="2023-10" db="EMBL/GenBank/DDBJ databases">
        <title>Mycolicibacterium fortuitum clinical isolates causing pulmonary infections in humans.</title>
        <authorList>
            <person name="Mejia-Ponce P.M."/>
            <person name="Zenteno-Cuevas R."/>
            <person name="Licona-Cassani C."/>
        </authorList>
    </citation>
    <scope>NUCLEOTIDE SEQUENCE</scope>
    <source>
        <strain evidence="1">M8</strain>
    </source>
</reference>
<dbReference type="AlphaFoldDB" id="A0AAE4VDB3"/>
<dbReference type="EMBL" id="JAWLVV010000015">
    <property type="protein sequence ID" value="MDV7292038.1"/>
    <property type="molecule type" value="Genomic_DNA"/>
</dbReference>
<dbReference type="RefSeq" id="WP_317722267.1">
    <property type="nucleotide sequence ID" value="NZ_JAWLVK010000015.1"/>
</dbReference>
<name>A0AAE4VDB3_MYCFO</name>
<sequence>MSTDVRFRIMRARCDSHRYPNLYVWLAVPHFSPPLQPQTYVTVTYGRRAIEIPAGSALAATWAEAITYATTGTPPTRLDELPQYSAWCGG</sequence>